<dbReference type="InterPro" id="IPR052061">
    <property type="entry name" value="PTE-AB_protein"/>
</dbReference>
<evidence type="ECO:0000256" key="1">
    <source>
        <dbReference type="SAM" id="MobiDB-lite"/>
    </source>
</evidence>
<accession>S3CU57</accession>
<evidence type="ECO:0000313" key="3">
    <source>
        <dbReference type="Proteomes" id="UP000016923"/>
    </source>
</evidence>
<dbReference type="Proteomes" id="UP000016923">
    <property type="component" value="Unassembled WGS sequence"/>
</dbReference>
<keyword evidence="3" id="KW-1185">Reference proteome</keyword>
<name>S3CU57_OPHP1</name>
<dbReference type="EMBL" id="KE148146">
    <property type="protein sequence ID" value="EPE10233.1"/>
    <property type="molecule type" value="Genomic_DNA"/>
</dbReference>
<dbReference type="Gene3D" id="3.10.129.10">
    <property type="entry name" value="Hotdog Thioesterase"/>
    <property type="match status" value="1"/>
</dbReference>
<dbReference type="InterPro" id="IPR029069">
    <property type="entry name" value="HotDog_dom_sf"/>
</dbReference>
<dbReference type="CDD" id="cd03443">
    <property type="entry name" value="PaaI_thioesterase"/>
    <property type="match status" value="1"/>
</dbReference>
<proteinExistence type="predicted"/>
<sequence>MSQPKSSPEAGVHAGPDGQSGLPGNLNVKPDSHGEIDYFLSIPWCRAHLRPAERLPAGSVAPTVHIVQPSFRRRAPPARNPDGSITSSPDTIDNAFATTLNSKDTIGAFTLFYNEPAAPAAAHPDYRPPVVELKGFMRLGSGMNGHIGLAHGGFVATILDEVLGLLIPINRSRSRHNKRLGLELPLPELASPAEVAAAKSGRMDNPYVTGYLNTTYVRPVKTMATILVTARYTRVEGTRKYYFEGGIHDENNQLLAKGECVFITLKGKL</sequence>
<organism evidence="2 3">
    <name type="scientific">Ophiostoma piceae (strain UAMH 11346)</name>
    <name type="common">Sap stain fungus</name>
    <dbReference type="NCBI Taxonomy" id="1262450"/>
    <lineage>
        <taxon>Eukaryota</taxon>
        <taxon>Fungi</taxon>
        <taxon>Dikarya</taxon>
        <taxon>Ascomycota</taxon>
        <taxon>Pezizomycotina</taxon>
        <taxon>Sordariomycetes</taxon>
        <taxon>Sordariomycetidae</taxon>
        <taxon>Ophiostomatales</taxon>
        <taxon>Ophiostomataceae</taxon>
        <taxon>Ophiostoma</taxon>
    </lineage>
</organism>
<dbReference type="VEuPathDB" id="FungiDB:F503_05328"/>
<dbReference type="OrthoDB" id="506431at2759"/>
<feature type="region of interest" description="Disordered" evidence="1">
    <location>
        <begin position="1"/>
        <end position="28"/>
    </location>
</feature>
<protein>
    <submittedName>
        <fullName evidence="2">Thioesterase superfamily protein</fullName>
    </submittedName>
</protein>
<dbReference type="PANTHER" id="PTHR47260:SF6">
    <property type="entry name" value="THIOESTERASE DOMAIN-CONTAINING PROTEIN"/>
    <property type="match status" value="1"/>
</dbReference>
<dbReference type="eggNOG" id="ENOG502SCNK">
    <property type="taxonomic scope" value="Eukaryota"/>
</dbReference>
<evidence type="ECO:0000313" key="2">
    <source>
        <dbReference type="EMBL" id="EPE10233.1"/>
    </source>
</evidence>
<dbReference type="AlphaFoldDB" id="S3CU57"/>
<reference evidence="2 3" key="1">
    <citation type="journal article" date="2013" name="BMC Genomics">
        <title>The genome and transcriptome of the pine saprophyte Ophiostoma piceae, and a comparison with the bark beetle-associated pine pathogen Grosmannia clavigera.</title>
        <authorList>
            <person name="Haridas S."/>
            <person name="Wang Y."/>
            <person name="Lim L."/>
            <person name="Massoumi Alamouti S."/>
            <person name="Jackman S."/>
            <person name="Docking R."/>
            <person name="Robertson G."/>
            <person name="Birol I."/>
            <person name="Bohlmann J."/>
            <person name="Breuil C."/>
        </authorList>
    </citation>
    <scope>NUCLEOTIDE SEQUENCE [LARGE SCALE GENOMIC DNA]</scope>
    <source>
        <strain evidence="2 3">UAMH 11346</strain>
    </source>
</reference>
<feature type="region of interest" description="Disordered" evidence="1">
    <location>
        <begin position="72"/>
        <end position="91"/>
    </location>
</feature>
<dbReference type="HOGENOM" id="CLU_052827_4_2_1"/>
<gene>
    <name evidence="2" type="ORF">F503_05328</name>
</gene>
<dbReference type="PANTHER" id="PTHR47260">
    <property type="entry name" value="UPF0644 PROTEIN PB2B4.06"/>
    <property type="match status" value="1"/>
</dbReference>
<dbReference type="OMA" id="RTPCTIM"/>
<dbReference type="SUPFAM" id="SSF54637">
    <property type="entry name" value="Thioesterase/thiol ester dehydrase-isomerase"/>
    <property type="match status" value="1"/>
</dbReference>